<evidence type="ECO:0000256" key="4">
    <source>
        <dbReference type="ARBA" id="ARBA00022741"/>
    </source>
</evidence>
<keyword evidence="3" id="KW-0479">Metal-binding</keyword>
<protein>
    <submittedName>
        <fullName evidence="9">NTP transferase domain-containing protein</fullName>
    </submittedName>
</protein>
<gene>
    <name evidence="9" type="ORF">GRI40_05975</name>
</gene>
<sequence>MNALLAILAGGDGRRMGGNKPLAMIGGVTLLERSLVWARTQALPVVLAVRSPRQMAWPPGVALALDRPGVDGPLAGVLGALDYAAERGFDGVVTAPVDAPWLPHDLCVRLSDAANLGATVAASEGQWHAVCAYWPVAELPRLSAWSAGQNKSVRGALRAISAVPVEWPVAGRDPFANLNDHAAIAAAEMAFQNGI</sequence>
<keyword evidence="4" id="KW-0547">Nucleotide-binding</keyword>
<dbReference type="Gene3D" id="3.90.550.10">
    <property type="entry name" value="Spore Coat Polysaccharide Biosynthesis Protein SpsA, Chain A"/>
    <property type="match status" value="1"/>
</dbReference>
<dbReference type="Pfam" id="PF12804">
    <property type="entry name" value="NTP_transf_3"/>
    <property type="match status" value="1"/>
</dbReference>
<evidence type="ECO:0000313" key="9">
    <source>
        <dbReference type="EMBL" id="MXO74768.1"/>
    </source>
</evidence>
<evidence type="ECO:0000259" key="8">
    <source>
        <dbReference type="Pfam" id="PF12804"/>
    </source>
</evidence>
<dbReference type="InterPro" id="IPR029044">
    <property type="entry name" value="Nucleotide-diphossugar_trans"/>
</dbReference>
<evidence type="ECO:0000256" key="7">
    <source>
        <dbReference type="ARBA" id="ARBA00023150"/>
    </source>
</evidence>
<dbReference type="InterPro" id="IPR013482">
    <property type="entry name" value="Molybde_CF_guanTrfase"/>
</dbReference>
<keyword evidence="6" id="KW-0342">GTP-binding</keyword>
<dbReference type="PANTHER" id="PTHR19136:SF81">
    <property type="entry name" value="MOLYBDENUM COFACTOR GUANYLYLTRANSFERASE"/>
    <property type="match status" value="1"/>
</dbReference>
<dbReference type="CDD" id="cd02503">
    <property type="entry name" value="MobA"/>
    <property type="match status" value="1"/>
</dbReference>
<evidence type="ECO:0000313" key="10">
    <source>
        <dbReference type="Proteomes" id="UP000439522"/>
    </source>
</evidence>
<keyword evidence="1" id="KW-0963">Cytoplasm</keyword>
<evidence type="ECO:0000256" key="3">
    <source>
        <dbReference type="ARBA" id="ARBA00022723"/>
    </source>
</evidence>
<reference evidence="9 10" key="1">
    <citation type="submission" date="2019-12" db="EMBL/GenBank/DDBJ databases">
        <title>Genomic-based taxomic classification of the family Erythrobacteraceae.</title>
        <authorList>
            <person name="Xu L."/>
        </authorList>
    </citation>
    <scope>NUCLEOTIDE SEQUENCE [LARGE SCALE GENOMIC DNA]</scope>
    <source>
        <strain evidence="9 10">100921-2</strain>
    </source>
</reference>
<keyword evidence="7" id="KW-0501">Molybdenum cofactor biosynthesis</keyword>
<feature type="domain" description="MobA-like NTP transferase" evidence="8">
    <location>
        <begin position="6"/>
        <end position="157"/>
    </location>
</feature>
<keyword evidence="2 9" id="KW-0808">Transferase</keyword>
<comment type="caution">
    <text evidence="9">The sequence shown here is derived from an EMBL/GenBank/DDBJ whole genome shotgun (WGS) entry which is preliminary data.</text>
</comment>
<dbReference type="GO" id="GO:0046872">
    <property type="term" value="F:metal ion binding"/>
    <property type="evidence" value="ECO:0007669"/>
    <property type="project" value="UniProtKB-KW"/>
</dbReference>
<dbReference type="AlphaFoldDB" id="A0A6I4TEE8"/>
<keyword evidence="5" id="KW-0460">Magnesium</keyword>
<evidence type="ECO:0000256" key="1">
    <source>
        <dbReference type="ARBA" id="ARBA00022490"/>
    </source>
</evidence>
<dbReference type="InterPro" id="IPR025877">
    <property type="entry name" value="MobA-like_NTP_Trfase"/>
</dbReference>
<dbReference type="GO" id="GO:0005525">
    <property type="term" value="F:GTP binding"/>
    <property type="evidence" value="ECO:0007669"/>
    <property type="project" value="UniProtKB-KW"/>
</dbReference>
<dbReference type="SUPFAM" id="SSF53448">
    <property type="entry name" value="Nucleotide-diphospho-sugar transferases"/>
    <property type="match status" value="1"/>
</dbReference>
<dbReference type="EMBL" id="WTZA01000001">
    <property type="protein sequence ID" value="MXO74768.1"/>
    <property type="molecule type" value="Genomic_DNA"/>
</dbReference>
<dbReference type="PANTHER" id="PTHR19136">
    <property type="entry name" value="MOLYBDENUM COFACTOR GUANYLYLTRANSFERASE"/>
    <property type="match status" value="1"/>
</dbReference>
<dbReference type="OrthoDB" id="9788394at2"/>
<organism evidence="9 10">
    <name type="scientific">Tsuneonella aeria</name>
    <dbReference type="NCBI Taxonomy" id="1837929"/>
    <lineage>
        <taxon>Bacteria</taxon>
        <taxon>Pseudomonadati</taxon>
        <taxon>Pseudomonadota</taxon>
        <taxon>Alphaproteobacteria</taxon>
        <taxon>Sphingomonadales</taxon>
        <taxon>Erythrobacteraceae</taxon>
        <taxon>Tsuneonella</taxon>
    </lineage>
</organism>
<name>A0A6I4TEE8_9SPHN</name>
<keyword evidence="10" id="KW-1185">Reference proteome</keyword>
<evidence type="ECO:0000256" key="6">
    <source>
        <dbReference type="ARBA" id="ARBA00023134"/>
    </source>
</evidence>
<evidence type="ECO:0000256" key="5">
    <source>
        <dbReference type="ARBA" id="ARBA00022842"/>
    </source>
</evidence>
<dbReference type="Proteomes" id="UP000439522">
    <property type="component" value="Unassembled WGS sequence"/>
</dbReference>
<dbReference type="GO" id="GO:1902758">
    <property type="term" value="P:bis(molybdopterin guanine dinucleotide)molybdenum biosynthetic process"/>
    <property type="evidence" value="ECO:0007669"/>
    <property type="project" value="TreeGrafter"/>
</dbReference>
<evidence type="ECO:0000256" key="2">
    <source>
        <dbReference type="ARBA" id="ARBA00022679"/>
    </source>
</evidence>
<dbReference type="RefSeq" id="WP_160610498.1">
    <property type="nucleotide sequence ID" value="NZ_WTZA01000001.1"/>
</dbReference>
<proteinExistence type="predicted"/>
<dbReference type="GO" id="GO:0016779">
    <property type="term" value="F:nucleotidyltransferase activity"/>
    <property type="evidence" value="ECO:0007669"/>
    <property type="project" value="UniProtKB-ARBA"/>
</dbReference>
<accession>A0A6I4TEE8</accession>